<keyword evidence="2" id="KW-1185">Reference proteome</keyword>
<evidence type="ECO:0000313" key="1">
    <source>
        <dbReference type="EMBL" id="TEB10482.1"/>
    </source>
</evidence>
<proteinExistence type="predicted"/>
<dbReference type="AlphaFoldDB" id="A0A4Y7RP83"/>
<organism evidence="1 2">
    <name type="scientific">Coprinellus micaceus</name>
    <name type="common">Glistening ink-cap mushroom</name>
    <name type="synonym">Coprinus micaceus</name>
    <dbReference type="NCBI Taxonomy" id="71717"/>
    <lineage>
        <taxon>Eukaryota</taxon>
        <taxon>Fungi</taxon>
        <taxon>Dikarya</taxon>
        <taxon>Basidiomycota</taxon>
        <taxon>Agaricomycotina</taxon>
        <taxon>Agaricomycetes</taxon>
        <taxon>Agaricomycetidae</taxon>
        <taxon>Agaricales</taxon>
        <taxon>Agaricineae</taxon>
        <taxon>Psathyrellaceae</taxon>
        <taxon>Coprinellus</taxon>
    </lineage>
</organism>
<protein>
    <submittedName>
        <fullName evidence="1">Uncharacterized protein</fullName>
    </submittedName>
</protein>
<gene>
    <name evidence="1" type="ORF">FA13DRAFT_1017804</name>
</gene>
<dbReference type="Proteomes" id="UP000298030">
    <property type="component" value="Unassembled WGS sequence"/>
</dbReference>
<comment type="caution">
    <text evidence="1">The sequence shown here is derived from an EMBL/GenBank/DDBJ whole genome shotgun (WGS) entry which is preliminary data.</text>
</comment>
<evidence type="ECO:0000313" key="2">
    <source>
        <dbReference type="Proteomes" id="UP000298030"/>
    </source>
</evidence>
<sequence length="200" mass="22767">MRGSARRHRPSTAFFWNPSNMTAHFVFIVQVLCAVVLPLASSFTGPPHTRTEPITSFPLNVQSPSTWSGQPPLEVMTISYRRQGVVPARLPCLIHSVYDCIASSLPPLHRTSQYHSPHPALWCCMFNPDRCGPLEIPRRFWINLSRSTRHFIPWVTVPPDRLCYIPRPQRTRLDCSLRAPRAVSPSYESTRRIPLSKAAE</sequence>
<dbReference type="EMBL" id="QPFP01000469">
    <property type="protein sequence ID" value="TEB10482.1"/>
    <property type="molecule type" value="Genomic_DNA"/>
</dbReference>
<reference evidence="1 2" key="1">
    <citation type="journal article" date="2019" name="Nat. Ecol. Evol.">
        <title>Megaphylogeny resolves global patterns of mushroom evolution.</title>
        <authorList>
            <person name="Varga T."/>
            <person name="Krizsan K."/>
            <person name="Foldi C."/>
            <person name="Dima B."/>
            <person name="Sanchez-Garcia M."/>
            <person name="Sanchez-Ramirez S."/>
            <person name="Szollosi G.J."/>
            <person name="Szarkandi J.G."/>
            <person name="Papp V."/>
            <person name="Albert L."/>
            <person name="Andreopoulos W."/>
            <person name="Angelini C."/>
            <person name="Antonin V."/>
            <person name="Barry K.W."/>
            <person name="Bougher N.L."/>
            <person name="Buchanan P."/>
            <person name="Buyck B."/>
            <person name="Bense V."/>
            <person name="Catcheside P."/>
            <person name="Chovatia M."/>
            <person name="Cooper J."/>
            <person name="Damon W."/>
            <person name="Desjardin D."/>
            <person name="Finy P."/>
            <person name="Geml J."/>
            <person name="Haridas S."/>
            <person name="Hughes K."/>
            <person name="Justo A."/>
            <person name="Karasinski D."/>
            <person name="Kautmanova I."/>
            <person name="Kiss B."/>
            <person name="Kocsube S."/>
            <person name="Kotiranta H."/>
            <person name="LaButti K.M."/>
            <person name="Lechner B.E."/>
            <person name="Liimatainen K."/>
            <person name="Lipzen A."/>
            <person name="Lukacs Z."/>
            <person name="Mihaltcheva S."/>
            <person name="Morgado L.N."/>
            <person name="Niskanen T."/>
            <person name="Noordeloos M.E."/>
            <person name="Ohm R.A."/>
            <person name="Ortiz-Santana B."/>
            <person name="Ovrebo C."/>
            <person name="Racz N."/>
            <person name="Riley R."/>
            <person name="Savchenko A."/>
            <person name="Shiryaev A."/>
            <person name="Soop K."/>
            <person name="Spirin V."/>
            <person name="Szebenyi C."/>
            <person name="Tomsovsky M."/>
            <person name="Tulloss R.E."/>
            <person name="Uehling J."/>
            <person name="Grigoriev I.V."/>
            <person name="Vagvolgyi C."/>
            <person name="Papp T."/>
            <person name="Martin F.M."/>
            <person name="Miettinen O."/>
            <person name="Hibbett D.S."/>
            <person name="Nagy L.G."/>
        </authorList>
    </citation>
    <scope>NUCLEOTIDE SEQUENCE [LARGE SCALE GENOMIC DNA]</scope>
    <source>
        <strain evidence="1 2">FP101781</strain>
    </source>
</reference>
<name>A0A4Y7RP83_COPMI</name>
<accession>A0A4Y7RP83</accession>